<evidence type="ECO:0000313" key="2">
    <source>
        <dbReference type="EMBL" id="MCQ4924329.1"/>
    </source>
</evidence>
<dbReference type="Proteomes" id="UP001524478">
    <property type="component" value="Unassembled WGS sequence"/>
</dbReference>
<reference evidence="2 3" key="1">
    <citation type="submission" date="2022-06" db="EMBL/GenBank/DDBJ databases">
        <title>Isolation of gut microbiota from human fecal samples.</title>
        <authorList>
            <person name="Pamer E.G."/>
            <person name="Barat B."/>
            <person name="Waligurski E."/>
            <person name="Medina S."/>
            <person name="Paddock L."/>
            <person name="Mostad J."/>
        </authorList>
    </citation>
    <scope>NUCLEOTIDE SEQUENCE [LARGE SCALE GENOMIC DNA]</scope>
    <source>
        <strain evidence="2 3">DFI.7.95</strain>
    </source>
</reference>
<organism evidence="2 3">
    <name type="scientific">Tissierella carlieri</name>
    <dbReference type="NCBI Taxonomy" id="689904"/>
    <lineage>
        <taxon>Bacteria</taxon>
        <taxon>Bacillati</taxon>
        <taxon>Bacillota</taxon>
        <taxon>Tissierellia</taxon>
        <taxon>Tissierellales</taxon>
        <taxon>Tissierellaceae</taxon>
        <taxon>Tissierella</taxon>
    </lineage>
</organism>
<keyword evidence="3" id="KW-1185">Reference proteome</keyword>
<evidence type="ECO:0000313" key="3">
    <source>
        <dbReference type="Proteomes" id="UP001524478"/>
    </source>
</evidence>
<dbReference type="NCBIfam" id="TIGR03915">
    <property type="entry name" value="SAM_7_link_chp"/>
    <property type="match status" value="1"/>
</dbReference>
<protein>
    <submittedName>
        <fullName evidence="2">TIGR03915 family putative DNA repair protein</fullName>
    </submittedName>
</protein>
<name>A0ABT1SD09_9FIRM</name>
<proteinExistence type="predicted"/>
<dbReference type="InterPro" id="IPR023875">
    <property type="entry name" value="DNA_repair_put"/>
</dbReference>
<dbReference type="Pfam" id="PF13566">
    <property type="entry name" value="DUF4130"/>
    <property type="match status" value="1"/>
</dbReference>
<dbReference type="EMBL" id="JANGAC010000012">
    <property type="protein sequence ID" value="MCQ4924329.1"/>
    <property type="molecule type" value="Genomic_DNA"/>
</dbReference>
<accession>A0ABT1SD09</accession>
<sequence>MLHYIYDGSFDGLLTSIYEAYYRREDIEDIVPKDSMEENFLVQKVFISTDGEKSRKVYEAIENKISEEALKRVFYAYLSELPGHGITILKYLQLGFKFGPQVDLNLSNDIILKMDNINYKVGMEKHRMLGLIRFKQLENGILYSSVEPDYNIVGLLAPHFASRMRNENWAIHDVKRGIGVLYNKKEWVIKDIEVTDSLMIKEDEEEYQELWKAYFKSIAIQSRINPKLQKRNMPMRYWKHLVEK</sequence>
<evidence type="ECO:0000259" key="1">
    <source>
        <dbReference type="Pfam" id="PF13566"/>
    </source>
</evidence>
<dbReference type="InterPro" id="IPR025404">
    <property type="entry name" value="DUF4130"/>
</dbReference>
<dbReference type="RefSeq" id="WP_256312090.1">
    <property type="nucleotide sequence ID" value="NZ_JANGAC010000012.1"/>
</dbReference>
<feature type="domain" description="DUF4130" evidence="1">
    <location>
        <begin position="86"/>
        <end position="243"/>
    </location>
</feature>
<gene>
    <name evidence="2" type="ORF">NE686_14595</name>
</gene>
<comment type="caution">
    <text evidence="2">The sequence shown here is derived from an EMBL/GenBank/DDBJ whole genome shotgun (WGS) entry which is preliminary data.</text>
</comment>